<evidence type="ECO:0000313" key="1">
    <source>
        <dbReference type="EMBL" id="KIK42509.1"/>
    </source>
</evidence>
<dbReference type="InParanoid" id="A0A0D0AXL4"/>
<dbReference type="AlphaFoldDB" id="A0A0D0AXL4"/>
<keyword evidence="2" id="KW-1185">Reference proteome</keyword>
<reference evidence="1 2" key="1">
    <citation type="submission" date="2014-04" db="EMBL/GenBank/DDBJ databases">
        <authorList>
            <consortium name="DOE Joint Genome Institute"/>
            <person name="Kuo A."/>
            <person name="Ruytinx J."/>
            <person name="Rineau F."/>
            <person name="Colpaert J."/>
            <person name="Kohler A."/>
            <person name="Nagy L.G."/>
            <person name="Floudas D."/>
            <person name="Copeland A."/>
            <person name="Barry K.W."/>
            <person name="Cichocki N."/>
            <person name="Veneault-Fourrey C."/>
            <person name="LaButti K."/>
            <person name="Lindquist E.A."/>
            <person name="Lipzen A."/>
            <person name="Lundell T."/>
            <person name="Morin E."/>
            <person name="Murat C."/>
            <person name="Sun H."/>
            <person name="Tunlid A."/>
            <person name="Henrissat B."/>
            <person name="Grigoriev I.V."/>
            <person name="Hibbett D.S."/>
            <person name="Martin F."/>
            <person name="Nordberg H.P."/>
            <person name="Cantor M.N."/>
            <person name="Hua S.X."/>
        </authorList>
    </citation>
    <scope>NUCLEOTIDE SEQUENCE [LARGE SCALE GENOMIC DNA]</scope>
    <source>
        <strain evidence="1 2">UH-Slu-Lm8-n1</strain>
    </source>
</reference>
<dbReference type="Proteomes" id="UP000054485">
    <property type="component" value="Unassembled WGS sequence"/>
</dbReference>
<proteinExistence type="predicted"/>
<accession>A0A0D0AXL4</accession>
<organism evidence="1 2">
    <name type="scientific">Suillus luteus UH-Slu-Lm8-n1</name>
    <dbReference type="NCBI Taxonomy" id="930992"/>
    <lineage>
        <taxon>Eukaryota</taxon>
        <taxon>Fungi</taxon>
        <taxon>Dikarya</taxon>
        <taxon>Basidiomycota</taxon>
        <taxon>Agaricomycotina</taxon>
        <taxon>Agaricomycetes</taxon>
        <taxon>Agaricomycetidae</taxon>
        <taxon>Boletales</taxon>
        <taxon>Suillineae</taxon>
        <taxon>Suillaceae</taxon>
        <taxon>Suillus</taxon>
    </lineage>
</organism>
<protein>
    <recommendedName>
        <fullName evidence="3">ATPase AAA-type core domain-containing protein</fullName>
    </recommendedName>
</protein>
<gene>
    <name evidence="1" type="ORF">CY34DRAFT_804834</name>
</gene>
<dbReference type="Gene3D" id="3.40.50.300">
    <property type="entry name" value="P-loop containing nucleotide triphosphate hydrolases"/>
    <property type="match status" value="1"/>
</dbReference>
<dbReference type="InterPro" id="IPR027417">
    <property type="entry name" value="P-loop_NTPase"/>
</dbReference>
<dbReference type="OrthoDB" id="2657410at2759"/>
<evidence type="ECO:0008006" key="3">
    <source>
        <dbReference type="Google" id="ProtNLM"/>
    </source>
</evidence>
<dbReference type="HOGENOM" id="CLU_061861_0_0_1"/>
<evidence type="ECO:0000313" key="2">
    <source>
        <dbReference type="Proteomes" id="UP000054485"/>
    </source>
</evidence>
<reference evidence="2" key="2">
    <citation type="submission" date="2015-01" db="EMBL/GenBank/DDBJ databases">
        <title>Evolutionary Origins and Diversification of the Mycorrhizal Mutualists.</title>
        <authorList>
            <consortium name="DOE Joint Genome Institute"/>
            <consortium name="Mycorrhizal Genomics Consortium"/>
            <person name="Kohler A."/>
            <person name="Kuo A."/>
            <person name="Nagy L.G."/>
            <person name="Floudas D."/>
            <person name="Copeland A."/>
            <person name="Barry K.W."/>
            <person name="Cichocki N."/>
            <person name="Veneault-Fourrey C."/>
            <person name="LaButti K."/>
            <person name="Lindquist E.A."/>
            <person name="Lipzen A."/>
            <person name="Lundell T."/>
            <person name="Morin E."/>
            <person name="Murat C."/>
            <person name="Riley R."/>
            <person name="Ohm R."/>
            <person name="Sun H."/>
            <person name="Tunlid A."/>
            <person name="Henrissat B."/>
            <person name="Grigoriev I.V."/>
            <person name="Hibbett D.S."/>
            <person name="Martin F."/>
        </authorList>
    </citation>
    <scope>NUCLEOTIDE SEQUENCE [LARGE SCALE GENOMIC DNA]</scope>
    <source>
        <strain evidence="2">UH-Slu-Lm8-n1</strain>
    </source>
</reference>
<name>A0A0D0AXL4_9AGAM</name>
<dbReference type="SUPFAM" id="SSF52540">
    <property type="entry name" value="P-loop containing nucleoside triphosphate hydrolases"/>
    <property type="match status" value="1"/>
</dbReference>
<sequence length="392" mass="44631">MIDSTHSDWHEDGKYVLKDSILFHTSTFHISTVHTSISYITLMDSPNQYQTFPICPNHNFHLPQSDMLFPPNLTAILPKLPLENMEELGLERLSWITGYDTEKHEWITSNGLDCDTSVYDHDAWSKLVKDQQTKYLIQSILDTIRYSPGGPQSEQVRQGMNILFKGAQGTGKRTVVRAICNMLKRPIFDIRANDIPSLADVVRPWAAKVALLAIQWNAVVVVDRGDYFMKFPWPEHRERINVMIQEFESPECICLWPSVLTDKQQALLRPFSATINFPDLDPPARRQRWLQLFGRDDLAATLSSSEDASVATMRSAEEWAFIREIEKISWYELDGADIEDFMNLSRSSAGGRDPTPQHVKASLKDWGAPLSVRSKVARFFALRKNSSTGLGS</sequence>
<dbReference type="EMBL" id="KN835236">
    <property type="protein sequence ID" value="KIK42509.1"/>
    <property type="molecule type" value="Genomic_DNA"/>
</dbReference>
<dbReference type="STRING" id="930992.A0A0D0AXL4"/>